<dbReference type="Proteomes" id="UP000183529">
    <property type="component" value="Unassembled WGS sequence"/>
</dbReference>
<accession>A0AAQ1JV25</accession>
<dbReference type="Pfam" id="PF05488">
    <property type="entry name" value="PAAR_motif"/>
    <property type="match status" value="1"/>
</dbReference>
<dbReference type="EMBL" id="FNZM01000010">
    <property type="protein sequence ID" value="SEJ89323.1"/>
    <property type="molecule type" value="Genomic_DNA"/>
</dbReference>
<sequence>MTVPVAYLYGFPYLQSNGGTHMRRYLLRLGDKSTAGGVVLEGAENCTHHGIPITFIGAQVWCEGCKSNGYIESVGPHHPATMLGKQQALEGDICICKCSPPPVFHASQASAFHNWEDEWGEMGYSASLAALQDMQRAPYDEQFTLTDSTGRALSKVRYRVLSDSAVVASGVTDSEGRTVRISTETSRRVEVEIIVGR</sequence>
<name>A0AAQ1JV25_9BURK</name>
<dbReference type="AlphaFoldDB" id="A0AAQ1JV25"/>
<evidence type="ECO:0000313" key="2">
    <source>
        <dbReference type="Proteomes" id="UP000183529"/>
    </source>
</evidence>
<organism evidence="1 2">
    <name type="scientific">Paraburkholderia tropica</name>
    <dbReference type="NCBI Taxonomy" id="92647"/>
    <lineage>
        <taxon>Bacteria</taxon>
        <taxon>Pseudomonadati</taxon>
        <taxon>Pseudomonadota</taxon>
        <taxon>Betaproteobacteria</taxon>
        <taxon>Burkholderiales</taxon>
        <taxon>Burkholderiaceae</taxon>
        <taxon>Paraburkholderia</taxon>
    </lineage>
</organism>
<reference evidence="1 2" key="1">
    <citation type="submission" date="2016-10" db="EMBL/GenBank/DDBJ databases">
        <authorList>
            <person name="Varghese N."/>
            <person name="Submissions S."/>
        </authorList>
    </citation>
    <scope>NUCLEOTIDE SEQUENCE [LARGE SCALE GENOMIC DNA]</scope>
    <source>
        <strain evidence="1 2">LMG 22274</strain>
    </source>
</reference>
<gene>
    <name evidence="1" type="ORF">SAMN05216550_11068</name>
</gene>
<evidence type="ECO:0000313" key="1">
    <source>
        <dbReference type="EMBL" id="SEJ89323.1"/>
    </source>
</evidence>
<dbReference type="CDD" id="cd14744">
    <property type="entry name" value="PAAR_CT_2"/>
    <property type="match status" value="1"/>
</dbReference>
<proteinExistence type="predicted"/>
<comment type="caution">
    <text evidence="1">The sequence shown here is derived from an EMBL/GenBank/DDBJ whole genome shotgun (WGS) entry which is preliminary data.</text>
</comment>
<protein>
    <submittedName>
        <fullName evidence="1">Zn-binding Pro-Ala-Ala-Arg (PAAR) domain-containing protein, incolved in TypeVI secretion</fullName>
    </submittedName>
</protein>
<dbReference type="InterPro" id="IPR008727">
    <property type="entry name" value="PAAR_motif"/>
</dbReference>